<feature type="domain" description="LysM" evidence="3">
    <location>
        <begin position="74"/>
        <end position="117"/>
    </location>
</feature>
<feature type="domain" description="LysM" evidence="3">
    <location>
        <begin position="26"/>
        <end position="69"/>
    </location>
</feature>
<dbReference type="SUPFAM" id="SSF54106">
    <property type="entry name" value="LysM domain"/>
    <property type="match status" value="2"/>
</dbReference>
<dbReference type="Pfam" id="PF01476">
    <property type="entry name" value="LysM"/>
    <property type="match status" value="2"/>
</dbReference>
<reference evidence="4 5" key="1">
    <citation type="submission" date="2024-06" db="EMBL/GenBank/DDBJ databases">
        <title>Sorghum-associated microbial communities from plants grown in Nebraska, USA.</title>
        <authorList>
            <person name="Schachtman D."/>
        </authorList>
    </citation>
    <scope>NUCLEOTIDE SEQUENCE [LARGE SCALE GENOMIC DNA]</scope>
    <source>
        <strain evidence="4 5">1288</strain>
    </source>
</reference>
<dbReference type="RefSeq" id="WP_340742444.1">
    <property type="nucleotide sequence ID" value="NZ_JBEPME010000001.1"/>
</dbReference>
<dbReference type="PROSITE" id="PS51782">
    <property type="entry name" value="LYSM"/>
    <property type="match status" value="2"/>
</dbReference>
<dbReference type="InterPro" id="IPR018392">
    <property type="entry name" value="LysM"/>
</dbReference>
<dbReference type="Gene3D" id="3.10.350.10">
    <property type="entry name" value="LysM domain"/>
    <property type="match status" value="2"/>
</dbReference>
<evidence type="ECO:0000313" key="4">
    <source>
        <dbReference type="EMBL" id="MET3656285.1"/>
    </source>
</evidence>
<dbReference type="CDD" id="cd00118">
    <property type="entry name" value="LysM"/>
    <property type="match status" value="2"/>
</dbReference>
<evidence type="ECO:0000256" key="1">
    <source>
        <dbReference type="ARBA" id="ARBA00022729"/>
    </source>
</evidence>
<dbReference type="InterPro" id="IPR051933">
    <property type="entry name" value="Resuscitation_pf_RpfB"/>
</dbReference>
<keyword evidence="1 2" id="KW-0732">Signal</keyword>
<dbReference type="PANTHER" id="PTHR39160:SF6">
    <property type="entry name" value="CELL WALL-BINDING PROTEIN YOCH"/>
    <property type="match status" value="1"/>
</dbReference>
<dbReference type="EMBL" id="JBEPME010000001">
    <property type="protein sequence ID" value="MET3656285.1"/>
    <property type="molecule type" value="Genomic_DNA"/>
</dbReference>
<name>A0ABV2K5E3_SPOPS</name>
<dbReference type="SMART" id="SM00257">
    <property type="entry name" value="LysM"/>
    <property type="match status" value="2"/>
</dbReference>
<dbReference type="InterPro" id="IPR036908">
    <property type="entry name" value="RlpA-like_sf"/>
</dbReference>
<gene>
    <name evidence="4" type="ORF">ABIC55_001369</name>
</gene>
<dbReference type="Gene3D" id="2.40.40.10">
    <property type="entry name" value="RlpA-like domain"/>
    <property type="match status" value="1"/>
</dbReference>
<accession>A0ABV2K5E3</accession>
<dbReference type="InterPro" id="IPR010611">
    <property type="entry name" value="3D_dom"/>
</dbReference>
<feature type="chain" id="PRO_5045807475" evidence="2">
    <location>
        <begin position="19"/>
        <end position="236"/>
    </location>
</feature>
<evidence type="ECO:0000259" key="3">
    <source>
        <dbReference type="PROSITE" id="PS51782"/>
    </source>
</evidence>
<dbReference type="PANTHER" id="PTHR39160">
    <property type="entry name" value="CELL WALL-BINDING PROTEIN YOCH"/>
    <property type="match status" value="1"/>
</dbReference>
<feature type="signal peptide" evidence="2">
    <location>
        <begin position="1"/>
        <end position="18"/>
    </location>
</feature>
<dbReference type="CDD" id="cd22786">
    <property type="entry name" value="DPBB_YuiC-like"/>
    <property type="match status" value="1"/>
</dbReference>
<dbReference type="Pfam" id="PF06725">
    <property type="entry name" value="3D"/>
    <property type="match status" value="1"/>
</dbReference>
<comment type="caution">
    <text evidence="4">The sequence shown here is derived from an EMBL/GenBank/DDBJ whole genome shotgun (WGS) entry which is preliminary data.</text>
</comment>
<proteinExistence type="predicted"/>
<dbReference type="InterPro" id="IPR036779">
    <property type="entry name" value="LysM_dom_sf"/>
</dbReference>
<organism evidence="4 5">
    <name type="scientific">Sporosarcina psychrophila</name>
    <name type="common">Bacillus psychrophilus</name>
    <dbReference type="NCBI Taxonomy" id="1476"/>
    <lineage>
        <taxon>Bacteria</taxon>
        <taxon>Bacillati</taxon>
        <taxon>Bacillota</taxon>
        <taxon>Bacilli</taxon>
        <taxon>Bacillales</taxon>
        <taxon>Caryophanaceae</taxon>
        <taxon>Sporosarcina</taxon>
    </lineage>
</organism>
<keyword evidence="5" id="KW-1185">Reference proteome</keyword>
<evidence type="ECO:0000256" key="2">
    <source>
        <dbReference type="SAM" id="SignalP"/>
    </source>
</evidence>
<dbReference type="SUPFAM" id="SSF50685">
    <property type="entry name" value="Barwin-like endoglucanases"/>
    <property type="match status" value="1"/>
</dbReference>
<dbReference type="Proteomes" id="UP001549104">
    <property type="component" value="Unassembled WGS sequence"/>
</dbReference>
<protein>
    <submittedName>
        <fullName evidence="4">3D (Asp-Asp-Asp) domain-containing protein</fullName>
    </submittedName>
</protein>
<evidence type="ECO:0000313" key="5">
    <source>
        <dbReference type="Proteomes" id="UP001549104"/>
    </source>
</evidence>
<sequence length="236" mass="25038">MKKHIIALAALATLSVGAAGQASASSVHTVESGETLWSISQEANVSVEELQTLNGLNSTRIYPSQKLKVEDKMEVHVVVKGDTLFEIAKNNNLSVDELKNKNGISSDIIRPGEKLVVEGSKTASANSSTNNVTRKAVASATNEMTVSATAYTAYCEGCSGVTASGIDLRSNPDKKVIAVDPTIIPLGTRVWVEGYGEAIAGDTGSSIKGKRIDVFMENEQDALNWGRKTVTIKVLD</sequence>